<comment type="caution">
    <text evidence="1">The sequence shown here is derived from an EMBL/GenBank/DDBJ whole genome shotgun (WGS) entry which is preliminary data.</text>
</comment>
<dbReference type="AlphaFoldDB" id="A0AAD4E9X1"/>
<gene>
    <name evidence="1" type="ORF">F5891DRAFT_198701</name>
</gene>
<protein>
    <recommendedName>
        <fullName evidence="3">F-box domain-containing protein</fullName>
    </recommendedName>
</protein>
<sequence length="374" mass="42527">METTPRASFNDLPAEIVAIIVQDAAKPTFTQDEEYELMNLYSTARELCLVSRAFRHIALPIMLHTVLLDSRNMPAFLHALHMQNEYAHTYPALRFEYTPYIRNIWFGERCGGRPSDAHVYSRFTSEPVSDLELIAPVLLSASSLAIEFWCLDLLEYCVELAWGRMDDNIDRGCLPLPWNIKTLTLSRITCDSWDMTRLASGSAFLASITHLIAIPPDERDISSHILFRTMCGVGCQSYAAPLWMEYVPWGSFERLERVSLVFPQVKLPFDIHESSMELKLHAELLTLPGSRLRGRRVPAEVQGSKDVEEGFFFSLKDVDAEVSDEDFISLNDVHVVVSDHPVHFCTESTCLSCLHPDWQKVWASGLQAEGRWVL</sequence>
<keyword evidence="2" id="KW-1185">Reference proteome</keyword>
<dbReference type="RefSeq" id="XP_041227632.1">
    <property type="nucleotide sequence ID" value="XM_041370879.1"/>
</dbReference>
<dbReference type="Proteomes" id="UP001195769">
    <property type="component" value="Unassembled WGS sequence"/>
</dbReference>
<evidence type="ECO:0008006" key="3">
    <source>
        <dbReference type="Google" id="ProtNLM"/>
    </source>
</evidence>
<reference evidence="1" key="1">
    <citation type="journal article" date="2020" name="New Phytol.">
        <title>Comparative genomics reveals dynamic genome evolution in host specialist ectomycorrhizal fungi.</title>
        <authorList>
            <person name="Lofgren L.A."/>
            <person name="Nguyen N.H."/>
            <person name="Vilgalys R."/>
            <person name="Ruytinx J."/>
            <person name="Liao H.L."/>
            <person name="Branco S."/>
            <person name="Kuo A."/>
            <person name="LaButti K."/>
            <person name="Lipzen A."/>
            <person name="Andreopoulos W."/>
            <person name="Pangilinan J."/>
            <person name="Riley R."/>
            <person name="Hundley H."/>
            <person name="Na H."/>
            <person name="Barry K."/>
            <person name="Grigoriev I.V."/>
            <person name="Stajich J.E."/>
            <person name="Kennedy P.G."/>
        </authorList>
    </citation>
    <scope>NUCLEOTIDE SEQUENCE</scope>
    <source>
        <strain evidence="1">FC203</strain>
    </source>
</reference>
<accession>A0AAD4E9X1</accession>
<name>A0AAD4E9X1_9AGAM</name>
<proteinExistence type="predicted"/>
<dbReference type="GeneID" id="64665177"/>
<dbReference type="EMBL" id="JABBWK010000019">
    <property type="protein sequence ID" value="KAG1902057.1"/>
    <property type="molecule type" value="Genomic_DNA"/>
</dbReference>
<evidence type="ECO:0000313" key="1">
    <source>
        <dbReference type="EMBL" id="KAG1902057.1"/>
    </source>
</evidence>
<evidence type="ECO:0000313" key="2">
    <source>
        <dbReference type="Proteomes" id="UP001195769"/>
    </source>
</evidence>
<organism evidence="1 2">
    <name type="scientific">Suillus fuscotomentosus</name>
    <dbReference type="NCBI Taxonomy" id="1912939"/>
    <lineage>
        <taxon>Eukaryota</taxon>
        <taxon>Fungi</taxon>
        <taxon>Dikarya</taxon>
        <taxon>Basidiomycota</taxon>
        <taxon>Agaricomycotina</taxon>
        <taxon>Agaricomycetes</taxon>
        <taxon>Agaricomycetidae</taxon>
        <taxon>Boletales</taxon>
        <taxon>Suillineae</taxon>
        <taxon>Suillaceae</taxon>
        <taxon>Suillus</taxon>
    </lineage>
</organism>